<feature type="compositionally biased region" description="Polar residues" evidence="1">
    <location>
        <begin position="1"/>
        <end position="21"/>
    </location>
</feature>
<gene>
    <name evidence="2" type="ORF">Bxe_B2245</name>
</gene>
<dbReference type="EMBL" id="CP000271">
    <property type="protein sequence ID" value="ABE33741.1"/>
    <property type="molecule type" value="Genomic_DNA"/>
</dbReference>
<evidence type="ECO:0000313" key="3">
    <source>
        <dbReference type="Proteomes" id="UP000001817"/>
    </source>
</evidence>
<dbReference type="eggNOG" id="ENOG5033A6Q">
    <property type="taxonomic scope" value="Bacteria"/>
</dbReference>
<proteinExistence type="predicted"/>
<evidence type="ECO:0000256" key="1">
    <source>
        <dbReference type="SAM" id="MobiDB-lite"/>
    </source>
</evidence>
<sequence length="223" mass="24012">MTQFKRATPLTSTAAFSSTAPESPHRGASLPQSLSPTHSPLATTVLKGCSTIALPLMLSACSWSWFGLNSAPRAAAHPTGWLSVAPARDFPYMPARNGQVSPNRIENTAMTGIVLKDDINETVRNGIVNSLKIAGFHLDTGKRILSGSIEKFTVDDTRSTAFWTLKMRYVVTDATTQKVVFSTTKTVKQKSPKFTNNTIAIEDTVKLSVDALIGDPGFVKAVN</sequence>
<evidence type="ECO:0000313" key="2">
    <source>
        <dbReference type="EMBL" id="ABE33741.1"/>
    </source>
</evidence>
<dbReference type="KEGG" id="bxe:Bxe_B2245"/>
<dbReference type="Proteomes" id="UP000001817">
    <property type="component" value="Chromosome 2"/>
</dbReference>
<reference evidence="2 3" key="1">
    <citation type="journal article" date="2006" name="Proc. Natl. Acad. Sci. U.S.A.">
        <title>Burkholderia xenovorans LB400 harbors a multi-replicon, 9.73-Mbp genome shaped for versatility.</title>
        <authorList>
            <person name="Chain P.S."/>
            <person name="Denef V.J."/>
            <person name="Konstantinidis K.T."/>
            <person name="Vergez L.M."/>
            <person name="Agullo L."/>
            <person name="Reyes V.L."/>
            <person name="Hauser L."/>
            <person name="Cordova M."/>
            <person name="Gomez L."/>
            <person name="Gonzalez M."/>
            <person name="Land M."/>
            <person name="Lao V."/>
            <person name="Larimer F."/>
            <person name="LiPuma J.J."/>
            <person name="Mahenthiralingam E."/>
            <person name="Malfatti S.A."/>
            <person name="Marx C.J."/>
            <person name="Parnell J.J."/>
            <person name="Ramette A."/>
            <person name="Richardson P."/>
            <person name="Seeger M."/>
            <person name="Smith D."/>
            <person name="Spilker T."/>
            <person name="Sul W.J."/>
            <person name="Tsoi T.V."/>
            <person name="Ulrich L.E."/>
            <person name="Zhulin I.B."/>
            <person name="Tiedje J.M."/>
        </authorList>
    </citation>
    <scope>NUCLEOTIDE SEQUENCE [LARGE SCALE GENOMIC DNA]</scope>
    <source>
        <strain evidence="2 3">LB400</strain>
    </source>
</reference>
<name>Q13Q98_PARXL</name>
<accession>Q13Q98</accession>
<keyword evidence="3" id="KW-1185">Reference proteome</keyword>
<dbReference type="AlphaFoldDB" id="Q13Q98"/>
<evidence type="ECO:0008006" key="4">
    <source>
        <dbReference type="Google" id="ProtNLM"/>
    </source>
</evidence>
<feature type="region of interest" description="Disordered" evidence="1">
    <location>
        <begin position="1"/>
        <end position="35"/>
    </location>
</feature>
<organism evidence="2 3">
    <name type="scientific">Paraburkholderia xenovorans (strain LB400)</name>
    <dbReference type="NCBI Taxonomy" id="266265"/>
    <lineage>
        <taxon>Bacteria</taxon>
        <taxon>Pseudomonadati</taxon>
        <taxon>Pseudomonadota</taxon>
        <taxon>Betaproteobacteria</taxon>
        <taxon>Burkholderiales</taxon>
        <taxon>Burkholderiaceae</taxon>
        <taxon>Paraburkholderia</taxon>
    </lineage>
</organism>
<protein>
    <recommendedName>
        <fullName evidence="4">Lipoprotein</fullName>
    </recommendedName>
</protein>